<evidence type="ECO:0000313" key="9">
    <source>
        <dbReference type="EMBL" id="OSY36174.1"/>
    </source>
</evidence>
<reference evidence="9 10" key="1">
    <citation type="submission" date="2016-09" db="EMBL/GenBank/DDBJ databases">
        <title>Pseudonocardia autotrophica DSM535, a candidate organism with high potential of specific P450 cytochromes.</title>
        <authorList>
            <person name="Grumaz C."/>
            <person name="Vainshtein Y."/>
            <person name="Kirstahler P."/>
            <person name="Sohn K."/>
        </authorList>
    </citation>
    <scope>NUCLEOTIDE SEQUENCE [LARGE SCALE GENOMIC DNA]</scope>
    <source>
        <strain evidence="9 10">DSM 535</strain>
    </source>
</reference>
<keyword evidence="10" id="KW-1185">Reference proteome</keyword>
<evidence type="ECO:0000313" key="10">
    <source>
        <dbReference type="Proteomes" id="UP000194360"/>
    </source>
</evidence>
<evidence type="ECO:0000256" key="6">
    <source>
        <dbReference type="ARBA" id="ARBA00023136"/>
    </source>
</evidence>
<dbReference type="EMBL" id="MIGB01000042">
    <property type="protein sequence ID" value="OSY36174.1"/>
    <property type="molecule type" value="Genomic_DNA"/>
</dbReference>
<evidence type="ECO:0000256" key="7">
    <source>
        <dbReference type="SAM" id="MobiDB-lite"/>
    </source>
</evidence>
<dbReference type="PANTHER" id="PTHR34584:SF1">
    <property type="entry name" value="NA(+)_H(+) ANTIPORTER SUBUNIT E1"/>
    <property type="match status" value="1"/>
</dbReference>
<proteinExistence type="inferred from homology"/>
<keyword evidence="4 8" id="KW-0812">Transmembrane</keyword>
<name>A0A1Y2MLM5_PSEAH</name>
<evidence type="ECO:0000256" key="2">
    <source>
        <dbReference type="ARBA" id="ARBA00006228"/>
    </source>
</evidence>
<feature type="transmembrane region" description="Helical" evidence="8">
    <location>
        <begin position="212"/>
        <end position="229"/>
    </location>
</feature>
<feature type="compositionally biased region" description="Gly residues" evidence="7">
    <location>
        <begin position="1"/>
        <end position="11"/>
    </location>
</feature>
<evidence type="ECO:0000256" key="4">
    <source>
        <dbReference type="ARBA" id="ARBA00022692"/>
    </source>
</evidence>
<feature type="compositionally biased region" description="Low complexity" evidence="7">
    <location>
        <begin position="49"/>
        <end position="102"/>
    </location>
</feature>
<dbReference type="GO" id="GO:0005886">
    <property type="term" value="C:plasma membrane"/>
    <property type="evidence" value="ECO:0007669"/>
    <property type="project" value="UniProtKB-SubCell"/>
</dbReference>
<keyword evidence="5 8" id="KW-1133">Transmembrane helix</keyword>
<evidence type="ECO:0000256" key="5">
    <source>
        <dbReference type="ARBA" id="ARBA00022989"/>
    </source>
</evidence>
<accession>A0A1Y2MLM5</accession>
<feature type="region of interest" description="Disordered" evidence="7">
    <location>
        <begin position="144"/>
        <end position="206"/>
    </location>
</feature>
<comment type="caution">
    <text evidence="9">The sequence shown here is derived from an EMBL/GenBank/DDBJ whole genome shotgun (WGS) entry which is preliminary data.</text>
</comment>
<evidence type="ECO:0000256" key="8">
    <source>
        <dbReference type="SAM" id="Phobius"/>
    </source>
</evidence>
<keyword evidence="6 8" id="KW-0472">Membrane</keyword>
<protein>
    <submittedName>
        <fullName evidence="9">Putative monovalent cation/H+ antiporter subunit E</fullName>
    </submittedName>
</protein>
<dbReference type="PANTHER" id="PTHR34584">
    <property type="entry name" value="NA(+)/H(+) ANTIPORTER SUBUNIT E1"/>
    <property type="match status" value="1"/>
</dbReference>
<comment type="subcellular location">
    <subcellularLocation>
        <location evidence="1">Cell membrane</location>
        <topology evidence="1">Multi-pass membrane protein</topology>
    </subcellularLocation>
</comment>
<keyword evidence="3" id="KW-1003">Cell membrane</keyword>
<comment type="similarity">
    <text evidence="2">Belongs to the CPA3 antiporters (TC 2.A.63) subunit E family.</text>
</comment>
<evidence type="ECO:0000256" key="1">
    <source>
        <dbReference type="ARBA" id="ARBA00004651"/>
    </source>
</evidence>
<dbReference type="Pfam" id="PF01899">
    <property type="entry name" value="MNHE"/>
    <property type="match status" value="1"/>
</dbReference>
<dbReference type="RefSeq" id="WP_085915692.1">
    <property type="nucleotide sequence ID" value="NZ_AP018920.1"/>
</dbReference>
<dbReference type="GO" id="GO:0008324">
    <property type="term" value="F:monoatomic cation transmembrane transporter activity"/>
    <property type="evidence" value="ECO:0007669"/>
    <property type="project" value="InterPro"/>
</dbReference>
<sequence>MSGDGTTSGGRAGDETPRDTGAADALVGPEAVEAELGVTVAETDTEPPGNTTTGAATNGATTTDGADAGGVATDGATTDGATTDGATTDGVATDGATTDGAATDGVATARAATGGVATGRAATAGAATGGSGADGAATGGTGVDGATGSAGNGEVDAPGGAAEAGRERAASEAETGQDTDGRTPASVPPPVPDTTSEPMAGTARPGNWRRRIPQVLALALVWVLLWGSLTPMAIIGGLIVGLLVTVIFPLPVLPERLPIRPLKLLRLIGFLIRDLVVSGVRVSSVTLLHGPRARSGIIGLPLCSSSDRTTTTIVAACALTPGSFTLQIDRRRRRWYVYALGLHRPGSVERVCSDMMLLQMRVIDAVGSDQDVQRCRTAMEAVTAGREPGRGPE</sequence>
<evidence type="ECO:0000256" key="3">
    <source>
        <dbReference type="ARBA" id="ARBA00022475"/>
    </source>
</evidence>
<dbReference type="AlphaFoldDB" id="A0A1Y2MLM5"/>
<dbReference type="STRING" id="2074.BG845_05572"/>
<organism evidence="9 10">
    <name type="scientific">Pseudonocardia autotrophica</name>
    <name type="common">Amycolata autotrophica</name>
    <name type="synonym">Nocardia autotrophica</name>
    <dbReference type="NCBI Taxonomy" id="2074"/>
    <lineage>
        <taxon>Bacteria</taxon>
        <taxon>Bacillati</taxon>
        <taxon>Actinomycetota</taxon>
        <taxon>Actinomycetes</taxon>
        <taxon>Pseudonocardiales</taxon>
        <taxon>Pseudonocardiaceae</taxon>
        <taxon>Pseudonocardia</taxon>
    </lineage>
</organism>
<gene>
    <name evidence="9" type="ORF">BG845_05572</name>
</gene>
<dbReference type="InterPro" id="IPR002758">
    <property type="entry name" value="Cation_antiport_E"/>
</dbReference>
<feature type="region of interest" description="Disordered" evidence="7">
    <location>
        <begin position="1"/>
        <end position="102"/>
    </location>
</feature>
<dbReference type="Proteomes" id="UP000194360">
    <property type="component" value="Unassembled WGS sequence"/>
</dbReference>